<keyword evidence="4" id="KW-1185">Reference proteome</keyword>
<comment type="caution">
    <text evidence="3">The sequence shown here is derived from an EMBL/GenBank/DDBJ whole genome shotgun (WGS) entry which is preliminary data.</text>
</comment>
<keyword evidence="2" id="KW-0812">Transmembrane</keyword>
<evidence type="ECO:0000313" key="3">
    <source>
        <dbReference type="EMBL" id="TCC54853.1"/>
    </source>
</evidence>
<organism evidence="3 4">
    <name type="scientific">Kribbella pittospori</name>
    <dbReference type="NCBI Taxonomy" id="722689"/>
    <lineage>
        <taxon>Bacteria</taxon>
        <taxon>Bacillati</taxon>
        <taxon>Actinomycetota</taxon>
        <taxon>Actinomycetes</taxon>
        <taxon>Propionibacteriales</taxon>
        <taxon>Kribbellaceae</taxon>
        <taxon>Kribbella</taxon>
    </lineage>
</organism>
<sequence length="78" mass="8278">MIALHMGGIPETAMVLGPVLLIAAFIRIARRHEAETPDDEYDDWDPDLGDLPAKPTESAGPAEVSEGSEPARAEGRPG</sequence>
<name>A0A4R0K490_9ACTN</name>
<evidence type="ECO:0000313" key="4">
    <source>
        <dbReference type="Proteomes" id="UP000291144"/>
    </source>
</evidence>
<dbReference type="AlphaFoldDB" id="A0A4R0K490"/>
<keyword evidence="2" id="KW-0472">Membrane</keyword>
<feature type="compositionally biased region" description="Basic and acidic residues" evidence="1">
    <location>
        <begin position="69"/>
        <end position="78"/>
    </location>
</feature>
<accession>A0A4R0K490</accession>
<reference evidence="3 4" key="1">
    <citation type="submission" date="2019-02" db="EMBL/GenBank/DDBJ databases">
        <title>Kribbella capetownensis sp. nov. and Kribbella speibonae sp. nov., isolated from soil.</title>
        <authorList>
            <person name="Curtis S.M."/>
            <person name="Norton I."/>
            <person name="Everest G.J."/>
            <person name="Meyers P.R."/>
        </authorList>
    </citation>
    <scope>NUCLEOTIDE SEQUENCE [LARGE SCALE GENOMIC DNA]</scope>
    <source>
        <strain evidence="3 4">NRRL B-24813</strain>
    </source>
</reference>
<evidence type="ECO:0000256" key="1">
    <source>
        <dbReference type="SAM" id="MobiDB-lite"/>
    </source>
</evidence>
<evidence type="ECO:0000256" key="2">
    <source>
        <dbReference type="SAM" id="Phobius"/>
    </source>
</evidence>
<feature type="region of interest" description="Disordered" evidence="1">
    <location>
        <begin position="34"/>
        <end position="78"/>
    </location>
</feature>
<dbReference type="RefSeq" id="WP_131364521.1">
    <property type="nucleotide sequence ID" value="NZ_SJKB01000017.1"/>
</dbReference>
<feature type="compositionally biased region" description="Acidic residues" evidence="1">
    <location>
        <begin position="36"/>
        <end position="48"/>
    </location>
</feature>
<gene>
    <name evidence="3" type="ORF">E0H73_37190</name>
</gene>
<dbReference type="Proteomes" id="UP000291144">
    <property type="component" value="Unassembled WGS sequence"/>
</dbReference>
<protein>
    <submittedName>
        <fullName evidence="3">Uncharacterized protein</fullName>
    </submittedName>
</protein>
<dbReference type="EMBL" id="SJKB01000017">
    <property type="protein sequence ID" value="TCC54853.1"/>
    <property type="molecule type" value="Genomic_DNA"/>
</dbReference>
<proteinExistence type="predicted"/>
<dbReference type="OrthoDB" id="3831307at2"/>
<feature type="transmembrane region" description="Helical" evidence="2">
    <location>
        <begin position="12"/>
        <end position="29"/>
    </location>
</feature>
<keyword evidence="2" id="KW-1133">Transmembrane helix</keyword>